<feature type="binding site" evidence="1">
    <location>
        <position position="37"/>
    </location>
    <ligand>
        <name>Zn(2+)</name>
        <dbReference type="ChEBI" id="CHEBI:29105"/>
    </ligand>
</feature>
<gene>
    <name evidence="2" type="ORF">G8E10_00245</name>
</gene>
<dbReference type="InterPro" id="IPR052891">
    <property type="entry name" value="DNA-3mA_glycosylase"/>
</dbReference>
<evidence type="ECO:0000313" key="2">
    <source>
        <dbReference type="EMBL" id="NHT74180.1"/>
    </source>
</evidence>
<protein>
    <submittedName>
        <fullName evidence="2">DNA-3-methyladenine glycosylase I</fullName>
    </submittedName>
</protein>
<reference evidence="2" key="1">
    <citation type="submission" date="2020-03" db="EMBL/GenBank/DDBJ databases">
        <title>Ferranicluibacter endophyticum gen. nov., sp. nov., a new genus isolated from Rubus ulmifolius Schott. stem.</title>
        <authorList>
            <person name="Roca-Couso R."/>
            <person name="Flores-Felix J.D."/>
            <person name="Igual J.M."/>
            <person name="Rivas R."/>
        </authorList>
    </citation>
    <scope>NUCLEOTIDE SEQUENCE</scope>
    <source>
        <strain evidence="2">CRRU44</strain>
    </source>
</reference>
<evidence type="ECO:0000256" key="1">
    <source>
        <dbReference type="PIRSR" id="PIRSR605019-1"/>
    </source>
</evidence>
<dbReference type="PANTHER" id="PTHR30037">
    <property type="entry name" value="DNA-3-METHYLADENINE GLYCOSYLASE 1"/>
    <property type="match status" value="1"/>
</dbReference>
<keyword evidence="1" id="KW-0479">Metal-binding</keyword>
<dbReference type="AlphaFoldDB" id="A0AA44C8R2"/>
<dbReference type="GO" id="GO:0006284">
    <property type="term" value="P:base-excision repair"/>
    <property type="evidence" value="ECO:0007669"/>
    <property type="project" value="InterPro"/>
</dbReference>
<dbReference type="Gene3D" id="1.10.340.30">
    <property type="entry name" value="Hypothetical protein, domain 2"/>
    <property type="match status" value="1"/>
</dbReference>
<dbReference type="SUPFAM" id="SSF48150">
    <property type="entry name" value="DNA-glycosylase"/>
    <property type="match status" value="1"/>
</dbReference>
<keyword evidence="1" id="KW-0862">Zinc</keyword>
<dbReference type="Proteomes" id="UP001155840">
    <property type="component" value="Unassembled WGS sequence"/>
</dbReference>
<comment type="caution">
    <text evidence="2">The sequence shown here is derived from an EMBL/GenBank/DDBJ whole genome shotgun (WGS) entry which is preliminary data.</text>
</comment>
<feature type="binding site" evidence="1">
    <location>
        <position position="197"/>
    </location>
    <ligand>
        <name>Zn(2+)</name>
        <dbReference type="ChEBI" id="CHEBI:29105"/>
    </ligand>
</feature>
<dbReference type="InterPro" id="IPR005019">
    <property type="entry name" value="Adenine_glyco"/>
</dbReference>
<feature type="binding site" evidence="1">
    <location>
        <position position="24"/>
    </location>
    <ligand>
        <name>Zn(2+)</name>
        <dbReference type="ChEBI" id="CHEBI:29105"/>
    </ligand>
</feature>
<organism evidence="2 3">
    <name type="scientific">Ferranicluibacter rubi</name>
    <dbReference type="NCBI Taxonomy" id="2715133"/>
    <lineage>
        <taxon>Bacteria</taxon>
        <taxon>Pseudomonadati</taxon>
        <taxon>Pseudomonadota</taxon>
        <taxon>Alphaproteobacteria</taxon>
        <taxon>Hyphomicrobiales</taxon>
        <taxon>Rhizobiaceae</taxon>
        <taxon>Ferranicluibacter</taxon>
    </lineage>
</organism>
<dbReference type="GO" id="GO:0046872">
    <property type="term" value="F:metal ion binding"/>
    <property type="evidence" value="ECO:0007669"/>
    <property type="project" value="UniProtKB-KW"/>
</dbReference>
<dbReference type="PANTHER" id="PTHR30037:SF4">
    <property type="entry name" value="DNA-3-METHYLADENINE GLYCOSYLASE I"/>
    <property type="match status" value="1"/>
</dbReference>
<sequence>MSETEAPQGVIKGLITGTDGLTRCFWPGQLPDYLRYHDEEWGRPVTDDIRLFEKICLEGFQSGLSWLTILRKRESFRAAFAGFDIDAIAAFGDDDIARCVADAGIVRHRGKIVSTINNAKRAQELRAEFGTLARYFWSYEPAPHERPATVTFAEIAANPTTPVSVRISKDLKKRGWTFVGPTTVYAFMQAMGLVNDHIEGCICRQPIEDLRARFVRP</sequence>
<name>A0AA44C8R2_9HYPH</name>
<evidence type="ECO:0000313" key="3">
    <source>
        <dbReference type="Proteomes" id="UP001155840"/>
    </source>
</evidence>
<dbReference type="GO" id="GO:0008725">
    <property type="term" value="F:DNA-3-methyladenine glycosylase activity"/>
    <property type="evidence" value="ECO:0007669"/>
    <property type="project" value="InterPro"/>
</dbReference>
<accession>A0AA44C8R2</accession>
<dbReference type="InterPro" id="IPR011257">
    <property type="entry name" value="DNA_glycosylase"/>
</dbReference>
<dbReference type="EMBL" id="JAANCM010000001">
    <property type="protein sequence ID" value="NHT74180.1"/>
    <property type="molecule type" value="Genomic_DNA"/>
</dbReference>
<feature type="binding site" evidence="1">
    <location>
        <position position="201"/>
    </location>
    <ligand>
        <name>Zn(2+)</name>
        <dbReference type="ChEBI" id="CHEBI:29105"/>
    </ligand>
</feature>
<keyword evidence="3" id="KW-1185">Reference proteome</keyword>
<dbReference type="Pfam" id="PF03352">
    <property type="entry name" value="Adenine_glyco"/>
    <property type="match status" value="1"/>
</dbReference>
<proteinExistence type="predicted"/>